<evidence type="ECO:0000313" key="1">
    <source>
        <dbReference type="EMBL" id="SER65330.1"/>
    </source>
</evidence>
<keyword evidence="2" id="KW-1185">Reference proteome</keyword>
<gene>
    <name evidence="1" type="ORF">SAMN04488023_11337</name>
</gene>
<accession>A0A1H9QY18</accession>
<evidence type="ECO:0000313" key="2">
    <source>
        <dbReference type="Proteomes" id="UP000199572"/>
    </source>
</evidence>
<dbReference type="AlphaFoldDB" id="A0A1H9QY18"/>
<protein>
    <submittedName>
        <fullName evidence="1">Uncharacterized protein</fullName>
    </submittedName>
</protein>
<dbReference type="Proteomes" id="UP000199572">
    <property type="component" value="Unassembled WGS sequence"/>
</dbReference>
<organism evidence="1 2">
    <name type="scientific">Pedobacter rhizosphaerae</name>
    <dbReference type="NCBI Taxonomy" id="390241"/>
    <lineage>
        <taxon>Bacteria</taxon>
        <taxon>Pseudomonadati</taxon>
        <taxon>Bacteroidota</taxon>
        <taxon>Sphingobacteriia</taxon>
        <taxon>Sphingobacteriales</taxon>
        <taxon>Sphingobacteriaceae</taxon>
        <taxon>Pedobacter</taxon>
    </lineage>
</organism>
<name>A0A1H9QY18_9SPHI</name>
<sequence>MLNNYQKQFNMVNEKLGENQVANLEGQEMGNGRLNHDMIEKISLQLWNQISEENNGTDLKDWQMWR</sequence>
<dbReference type="EMBL" id="FOGG01000013">
    <property type="protein sequence ID" value="SER65330.1"/>
    <property type="molecule type" value="Genomic_DNA"/>
</dbReference>
<proteinExistence type="predicted"/>
<reference evidence="1 2" key="1">
    <citation type="submission" date="2016-10" db="EMBL/GenBank/DDBJ databases">
        <authorList>
            <person name="de Groot N.N."/>
        </authorList>
    </citation>
    <scope>NUCLEOTIDE SEQUENCE [LARGE SCALE GENOMIC DNA]</scope>
    <source>
        <strain evidence="1 2">DSM 18610</strain>
    </source>
</reference>